<evidence type="ECO:0000313" key="6">
    <source>
        <dbReference type="EMBL" id="RCL85448.1"/>
    </source>
</evidence>
<evidence type="ECO:0000256" key="5">
    <source>
        <dbReference type="SAM" id="Phobius"/>
    </source>
</evidence>
<dbReference type="Pfam" id="PF02630">
    <property type="entry name" value="SCO1-SenC"/>
    <property type="match status" value="1"/>
</dbReference>
<feature type="disulfide bond" description="Redox-active" evidence="4">
    <location>
        <begin position="90"/>
        <end position="94"/>
    </location>
</feature>
<dbReference type="PANTHER" id="PTHR12151:SF25">
    <property type="entry name" value="LINALOOL DEHYDRATASE_ISOMERASE DOMAIN-CONTAINING PROTEIN"/>
    <property type="match status" value="1"/>
</dbReference>
<dbReference type="GO" id="GO:0046872">
    <property type="term" value="F:metal ion binding"/>
    <property type="evidence" value="ECO:0007669"/>
    <property type="project" value="UniProtKB-KW"/>
</dbReference>
<gene>
    <name evidence="6" type="ORF">DBW64_00920</name>
</gene>
<evidence type="ECO:0000256" key="2">
    <source>
        <dbReference type="ARBA" id="ARBA00023008"/>
    </source>
</evidence>
<name>A0A368EKZ8_9PROT</name>
<dbReference type="Proteomes" id="UP000252289">
    <property type="component" value="Unassembled WGS sequence"/>
</dbReference>
<feature type="binding site" evidence="3">
    <location>
        <position position="94"/>
    </location>
    <ligand>
        <name>Cu cation</name>
        <dbReference type="ChEBI" id="CHEBI:23378"/>
    </ligand>
</feature>
<evidence type="ECO:0000256" key="3">
    <source>
        <dbReference type="PIRSR" id="PIRSR603782-1"/>
    </source>
</evidence>
<feature type="binding site" evidence="3">
    <location>
        <position position="180"/>
    </location>
    <ligand>
        <name>Cu cation</name>
        <dbReference type="ChEBI" id="CHEBI:23378"/>
    </ligand>
</feature>
<keyword evidence="4" id="KW-1015">Disulfide bond</keyword>
<keyword evidence="5" id="KW-1133">Transmembrane helix</keyword>
<dbReference type="PANTHER" id="PTHR12151">
    <property type="entry name" value="ELECTRON TRANSPORT PROTIN SCO1/SENC FAMILY MEMBER"/>
    <property type="match status" value="1"/>
</dbReference>
<keyword evidence="3" id="KW-0479">Metal-binding</keyword>
<feature type="transmembrane region" description="Helical" evidence="5">
    <location>
        <begin position="21"/>
        <end position="41"/>
    </location>
</feature>
<keyword evidence="5" id="KW-0812">Transmembrane</keyword>
<reference evidence="6 7" key="1">
    <citation type="journal article" date="2018" name="Microbiome">
        <title>Fine metagenomic profile of the Mediterranean stratified and mixed water columns revealed by assembly and recruitment.</title>
        <authorList>
            <person name="Haro-Moreno J.M."/>
            <person name="Lopez-Perez M."/>
            <person name="De La Torre J.R."/>
            <person name="Picazo A."/>
            <person name="Camacho A."/>
            <person name="Rodriguez-Valera F."/>
        </authorList>
    </citation>
    <scope>NUCLEOTIDE SEQUENCE [LARGE SCALE GENOMIC DNA]</scope>
    <source>
        <strain evidence="6">MED-G50</strain>
    </source>
</reference>
<protein>
    <submittedName>
        <fullName evidence="6">SCO family protein</fullName>
    </submittedName>
</protein>
<dbReference type="EMBL" id="QOQK01000002">
    <property type="protein sequence ID" value="RCL85448.1"/>
    <property type="molecule type" value="Genomic_DNA"/>
</dbReference>
<dbReference type="CDD" id="cd02968">
    <property type="entry name" value="SCO"/>
    <property type="match status" value="1"/>
</dbReference>
<keyword evidence="2 3" id="KW-0186">Copper</keyword>
<accession>A0A368EKZ8</accession>
<dbReference type="FunFam" id="3.40.30.10:FF:000013">
    <property type="entry name" value="Blast:Protein SCO1 homolog, mitochondrial"/>
    <property type="match status" value="1"/>
</dbReference>
<evidence type="ECO:0000313" key="7">
    <source>
        <dbReference type="Proteomes" id="UP000252289"/>
    </source>
</evidence>
<sequence length="219" mass="24276">MLPRIQNPLNGAIRLSPKLRITLLASIGLLALVLGYLVPAITRPSPPSNQPVQTLALDGRFNLIDETGQPVTQDSYLGRFKLVYFGFTYCPDVCPMQLEVVSRALDIANITPEKLTTLFITLDPERDTPEDMAIYTDNFHENITGLTGTVSQIQQAAKAYKVYFQKVADPETTGGYTVDHSSIVFLMGRDNTYRQHFTHRDSAEDIAGKITSIIEAAQN</sequence>
<feature type="binding site" evidence="3">
    <location>
        <position position="90"/>
    </location>
    <ligand>
        <name>Cu cation</name>
        <dbReference type="ChEBI" id="CHEBI:23378"/>
    </ligand>
</feature>
<dbReference type="InterPro" id="IPR036249">
    <property type="entry name" value="Thioredoxin-like_sf"/>
</dbReference>
<comment type="caution">
    <text evidence="6">The sequence shown here is derived from an EMBL/GenBank/DDBJ whole genome shotgun (WGS) entry which is preliminary data.</text>
</comment>
<organism evidence="6 7">
    <name type="scientific">PS1 clade bacterium</name>
    <dbReference type="NCBI Taxonomy" id="2175152"/>
    <lineage>
        <taxon>Bacteria</taxon>
        <taxon>Pseudomonadati</taxon>
        <taxon>Pseudomonadota</taxon>
        <taxon>Alphaproteobacteria</taxon>
        <taxon>PS1 clade</taxon>
    </lineage>
</organism>
<comment type="similarity">
    <text evidence="1">Belongs to the SCO1/2 family.</text>
</comment>
<evidence type="ECO:0000256" key="1">
    <source>
        <dbReference type="ARBA" id="ARBA00010996"/>
    </source>
</evidence>
<dbReference type="AlphaFoldDB" id="A0A368EKZ8"/>
<dbReference type="InterPro" id="IPR003782">
    <property type="entry name" value="SCO1/SenC"/>
</dbReference>
<proteinExistence type="inferred from homology"/>
<dbReference type="Gene3D" id="3.40.30.10">
    <property type="entry name" value="Glutaredoxin"/>
    <property type="match status" value="1"/>
</dbReference>
<keyword evidence="5" id="KW-0472">Membrane</keyword>
<evidence type="ECO:0000256" key="4">
    <source>
        <dbReference type="PIRSR" id="PIRSR603782-2"/>
    </source>
</evidence>
<dbReference type="SUPFAM" id="SSF52833">
    <property type="entry name" value="Thioredoxin-like"/>
    <property type="match status" value="1"/>
</dbReference>